<dbReference type="Pfam" id="PF04371">
    <property type="entry name" value="PAD_porph"/>
    <property type="match status" value="1"/>
</dbReference>
<dbReference type="InterPro" id="IPR007466">
    <property type="entry name" value="Peptidyl-Arg-deiminase_porph"/>
</dbReference>
<dbReference type="EMBL" id="OX365700">
    <property type="protein sequence ID" value="CAI4031793.1"/>
    <property type="molecule type" value="Genomic_DNA"/>
</dbReference>
<protein>
    <submittedName>
        <fullName evidence="2">N-carbamoylputrescine amidase / Agmatine deiminase</fullName>
        <ecNumber evidence="2">3.5.1.53</ecNumber>
    </submittedName>
</protein>
<gene>
    <name evidence="2" type="ORF">DNFV4_02212</name>
</gene>
<evidence type="ECO:0000313" key="2">
    <source>
        <dbReference type="EMBL" id="CAI4031793.1"/>
    </source>
</evidence>
<organism evidence="2 3">
    <name type="scientific">Nitrospira tepida</name>
    <dbReference type="NCBI Taxonomy" id="2973512"/>
    <lineage>
        <taxon>Bacteria</taxon>
        <taxon>Pseudomonadati</taxon>
        <taxon>Nitrospirota</taxon>
        <taxon>Nitrospiria</taxon>
        <taxon>Nitrospirales</taxon>
        <taxon>Nitrospiraceae</taxon>
        <taxon>Nitrospira</taxon>
    </lineage>
</organism>
<sequence length="350" mass="39305">MTVPPARRGYAMPAEWAPHRATWIAWPHHRADWPGKFAAIPWAYAEIVRILSRHERVCILVQDAAMEHRAKGLLRKAAVDLKQVDFFRIPTDRVWTRDSGPIFVKHKDGGRIATHWKFNGWAKYPNHKRDDLVAPRIAKAANVPEYRVVHGRRDVVLEGGAIDVDGRGTLMATEECLLSPVQARNPGLGREGIERVFREVLGITQVIWLGRGIAGDDTHGHIDDLARFVGPGQIVLCEEKNPKDENYVILNENRERLQSARDASGRKVDVIPLPMPAPLLFDGMRLPASYANFYIANNVVIVPTFNDPNDRLALGLLAELFPRHVVVGIHCVDFVWGLGTLHCATQQEPL</sequence>
<dbReference type="AlphaFoldDB" id="A0AA86MZ83"/>
<reference evidence="2" key="1">
    <citation type="submission" date="2022-10" db="EMBL/GenBank/DDBJ databases">
        <authorList>
            <person name="Koch H."/>
        </authorList>
    </citation>
    <scope>NUCLEOTIDE SEQUENCE</scope>
    <source>
        <strain evidence="2">DNF</strain>
    </source>
</reference>
<dbReference type="SUPFAM" id="SSF55909">
    <property type="entry name" value="Pentein"/>
    <property type="match status" value="1"/>
</dbReference>
<dbReference type="GO" id="GO:0047632">
    <property type="term" value="F:agmatine deiminase activity"/>
    <property type="evidence" value="ECO:0007669"/>
    <property type="project" value="TreeGrafter"/>
</dbReference>
<keyword evidence="1 2" id="KW-0378">Hydrolase</keyword>
<dbReference type="PANTHER" id="PTHR31377">
    <property type="entry name" value="AGMATINE DEIMINASE-RELATED"/>
    <property type="match status" value="1"/>
</dbReference>
<dbReference type="Gene3D" id="3.75.10.10">
    <property type="entry name" value="L-arginine/glycine Amidinotransferase, Chain A"/>
    <property type="match status" value="1"/>
</dbReference>
<proteinExistence type="predicted"/>
<keyword evidence="3" id="KW-1185">Reference proteome</keyword>
<dbReference type="EC" id="3.5.1.53" evidence="2"/>
<dbReference type="KEGG" id="nti:DNFV4_02212"/>
<dbReference type="GO" id="GO:0009446">
    <property type="term" value="P:putrescine biosynthetic process"/>
    <property type="evidence" value="ECO:0007669"/>
    <property type="project" value="InterPro"/>
</dbReference>
<accession>A0AA86MZ83</accession>
<evidence type="ECO:0000256" key="1">
    <source>
        <dbReference type="ARBA" id="ARBA00022801"/>
    </source>
</evidence>
<dbReference type="GO" id="GO:0004668">
    <property type="term" value="F:protein-arginine deiminase activity"/>
    <property type="evidence" value="ECO:0007669"/>
    <property type="project" value="InterPro"/>
</dbReference>
<dbReference type="GO" id="GO:0050126">
    <property type="term" value="F:N-carbamoylputrescine amidase activity"/>
    <property type="evidence" value="ECO:0007669"/>
    <property type="project" value="UniProtKB-EC"/>
</dbReference>
<name>A0AA86MZ83_9BACT</name>
<dbReference type="PANTHER" id="PTHR31377:SF0">
    <property type="entry name" value="AGMATINE DEIMINASE-RELATED"/>
    <property type="match status" value="1"/>
</dbReference>
<dbReference type="Proteomes" id="UP001179121">
    <property type="component" value="Chromosome"/>
</dbReference>
<evidence type="ECO:0000313" key="3">
    <source>
        <dbReference type="Proteomes" id="UP001179121"/>
    </source>
</evidence>
<dbReference type="RefSeq" id="WP_289268557.1">
    <property type="nucleotide sequence ID" value="NZ_OX365700.1"/>
</dbReference>